<protein>
    <submittedName>
        <fullName evidence="7">Predicted protein</fullName>
    </submittedName>
</protein>
<feature type="region of interest" description="Disordered" evidence="5">
    <location>
        <begin position="1224"/>
        <end position="1269"/>
    </location>
</feature>
<dbReference type="CDD" id="cd06008">
    <property type="entry name" value="NF-X1-zinc-finger"/>
    <property type="match status" value="1"/>
</dbReference>
<dbReference type="Pfam" id="PF17866">
    <property type="entry name" value="AAA_lid_6"/>
    <property type="match status" value="1"/>
</dbReference>
<dbReference type="GeneID" id="6070188"/>
<proteinExistence type="inferred from homology"/>
<dbReference type="SUPFAM" id="SSF52540">
    <property type="entry name" value="P-loop containing nucleoside triphosphate hydrolases"/>
    <property type="match status" value="4"/>
</dbReference>
<dbReference type="Pfam" id="PF13087">
    <property type="entry name" value="AAA_12"/>
    <property type="match status" value="1"/>
</dbReference>
<dbReference type="PANTHER" id="PTHR43392">
    <property type="entry name" value="AAA-TYPE ATPASE FAMILY PROTEIN / ANKYRIN REPEAT FAMILY PROTEIN"/>
    <property type="match status" value="1"/>
</dbReference>
<dbReference type="InterPro" id="IPR041679">
    <property type="entry name" value="DNA2/NAM7-like_C"/>
</dbReference>
<keyword evidence="3" id="KW-0067">ATP-binding</keyword>
<comment type="similarity">
    <text evidence="1">Belongs to the CbxX/CfxQ family.</text>
</comment>
<dbReference type="Pfam" id="PF00004">
    <property type="entry name" value="AAA"/>
    <property type="match status" value="3"/>
</dbReference>
<dbReference type="PRINTS" id="PR00819">
    <property type="entry name" value="CBXCFQXSUPER"/>
</dbReference>
<dbReference type="SMART" id="SM00382">
    <property type="entry name" value="AAA"/>
    <property type="match status" value="4"/>
</dbReference>
<evidence type="ECO:0000256" key="2">
    <source>
        <dbReference type="ARBA" id="ARBA00022741"/>
    </source>
</evidence>
<dbReference type="InParanoid" id="B0CUK4"/>
<feature type="domain" description="AAA+ ATPase" evidence="6">
    <location>
        <begin position="1864"/>
        <end position="2001"/>
    </location>
</feature>
<feature type="region of interest" description="Disordered" evidence="5">
    <location>
        <begin position="2197"/>
        <end position="2223"/>
    </location>
</feature>
<evidence type="ECO:0000256" key="1">
    <source>
        <dbReference type="ARBA" id="ARBA00010378"/>
    </source>
</evidence>
<evidence type="ECO:0000313" key="8">
    <source>
        <dbReference type="Proteomes" id="UP000001194"/>
    </source>
</evidence>
<dbReference type="Gene3D" id="3.40.50.300">
    <property type="entry name" value="P-loop containing nucleotide triphosphate hydrolases"/>
    <property type="match status" value="5"/>
</dbReference>
<keyword evidence="8" id="KW-1185">Reference proteome</keyword>
<evidence type="ECO:0000259" key="6">
    <source>
        <dbReference type="SMART" id="SM00382"/>
    </source>
</evidence>
<reference evidence="7 8" key="1">
    <citation type="journal article" date="2008" name="Nature">
        <title>The genome of Laccaria bicolor provides insights into mycorrhizal symbiosis.</title>
        <authorList>
            <person name="Martin F."/>
            <person name="Aerts A."/>
            <person name="Ahren D."/>
            <person name="Brun A."/>
            <person name="Danchin E.G.J."/>
            <person name="Duchaussoy F."/>
            <person name="Gibon J."/>
            <person name="Kohler A."/>
            <person name="Lindquist E."/>
            <person name="Pereda V."/>
            <person name="Salamov A."/>
            <person name="Shapiro H.J."/>
            <person name="Wuyts J."/>
            <person name="Blaudez D."/>
            <person name="Buee M."/>
            <person name="Brokstein P."/>
            <person name="Canbaeck B."/>
            <person name="Cohen D."/>
            <person name="Courty P.E."/>
            <person name="Coutinho P.M."/>
            <person name="Delaruelle C."/>
            <person name="Detter J.C."/>
            <person name="Deveau A."/>
            <person name="DiFazio S."/>
            <person name="Duplessis S."/>
            <person name="Fraissinet-Tachet L."/>
            <person name="Lucic E."/>
            <person name="Frey-Klett P."/>
            <person name="Fourrey C."/>
            <person name="Feussner I."/>
            <person name="Gay G."/>
            <person name="Grimwood J."/>
            <person name="Hoegger P.J."/>
            <person name="Jain P."/>
            <person name="Kilaru S."/>
            <person name="Labbe J."/>
            <person name="Lin Y.C."/>
            <person name="Legue V."/>
            <person name="Le Tacon F."/>
            <person name="Marmeisse R."/>
            <person name="Melayah D."/>
            <person name="Montanini B."/>
            <person name="Muratet M."/>
            <person name="Nehls U."/>
            <person name="Niculita-Hirzel H."/>
            <person name="Oudot-Le Secq M.P."/>
            <person name="Peter M."/>
            <person name="Quesneville H."/>
            <person name="Rajashekar B."/>
            <person name="Reich M."/>
            <person name="Rouhier N."/>
            <person name="Schmutz J."/>
            <person name="Yin T."/>
            <person name="Chalot M."/>
            <person name="Henrissat B."/>
            <person name="Kuees U."/>
            <person name="Lucas S."/>
            <person name="Van de Peer Y."/>
            <person name="Podila G.K."/>
            <person name="Polle A."/>
            <person name="Pukkila P.J."/>
            <person name="Richardson P.M."/>
            <person name="Rouze P."/>
            <person name="Sanders I.R."/>
            <person name="Stajich J.E."/>
            <person name="Tunlid A."/>
            <person name="Tuskan G."/>
            <person name="Grigoriev I.V."/>
        </authorList>
    </citation>
    <scope>NUCLEOTIDE SEQUENCE [LARGE SCALE GENOMIC DNA]</scope>
    <source>
        <strain evidence="8">S238N-H82 / ATCC MYA-4686</strain>
    </source>
</reference>
<gene>
    <name evidence="7" type="ORF">LACBIDRAFT_182401</name>
</gene>
<dbReference type="CDD" id="cd17936">
    <property type="entry name" value="EEXXEc_NFX1"/>
    <property type="match status" value="1"/>
</dbReference>
<dbReference type="InterPro" id="IPR003959">
    <property type="entry name" value="ATPase_AAA_core"/>
</dbReference>
<evidence type="ECO:0000256" key="5">
    <source>
        <dbReference type="SAM" id="MobiDB-lite"/>
    </source>
</evidence>
<evidence type="ECO:0000256" key="4">
    <source>
        <dbReference type="SAM" id="Coils"/>
    </source>
</evidence>
<dbReference type="Proteomes" id="UP000001194">
    <property type="component" value="Unassembled WGS sequence"/>
</dbReference>
<dbReference type="GO" id="GO:0005524">
    <property type="term" value="F:ATP binding"/>
    <property type="evidence" value="ECO:0007669"/>
    <property type="project" value="UniProtKB-KW"/>
</dbReference>
<sequence length="2272" mass="253913">MDPRRAKLNKLFESISRGTQQLTPKNGTLFLEAICAQEDAVATLHKLSTSSEGKSALQAAMRFNLLPAFFNGQATGLLQYLQTPGLADINGGEFLNDILLKIVDPPIFWVAFRKAFIDEKLNDTAQKSFLWLLVKLVSIPGEKGALYREPSQISIILPGLRSSSKNELRTAGYKIEHMLDTYAQPNLESLAFDAAPGGRHDNDFSDFRKISILPTPDEIQSTENAFLRTSDVLEDPGTESNRVPLHLDNQFRLLREDMIYELRDEIQVVQGKKKGHHRGIRISGLELVGIQSGPEDKPTRWGLSLKCHKDLPELKAQKDRKKYLLEQRNFFRHQSSACLIAGGEIVAFPTIDRNEDLLAANPPIIVVQLEGRESTELALRKLKTENDVALIQINTAIFSYEPILKYLQQAYSIPLSDELLLWKEGNVMSQISCQSVPVVEALKRNPKVDLQTLLETNSTIKLDSSQAASLYSGLTQKVALVQGPPGTGKSFLGALLAKAIYKFTEQTILVVCYTNHALDDILTGLMDIGIPQTSMVRLGGKSTARTEPLTLRNIQQTPRPRRDQTEWMVIDGLKSMLKKLQRQLQQAFERYKSAHISYQDLLDHLEFEEDLFFEAFRVPESEDGLTHVGKGGRAVKSDYLIDRWCMGLDAGIFKNSYPDVQATHDIWCLSYQARQELITRWKEKIFGESIAEVCVIAQEYNSCQERLARSFSDKLVHTLRSKRVIGCTTTAAAKYTEDIQAASPDVLIVEEAGEILESHVLAALGKKTSQLILIGDHKQLRPKVNNYALTVEKGDSFDLNRSLFERLVLKGYPHQTLSEQHRMRPEISFLIRNLTYPELRDAPKTKGRPNLDGVQDNIVFIDHDHPEDENHRISDRRDMASSSSKQNSHEVAMILKIVRYLAQQGYGTDKIVILTPYLGQLQKLREVLMKDNDPILNDLDSYDLVRAGLISAATAKLAKKPIRLSTIGKGAYYLTMFGQDNYQGEESDIVIVSLTRSNANHDIGFMFSPERLNVLLSRARNALIMIGNSHTFKKSRKGGELWGKLFELLGQGKHVYSGLPVVCQRHPDRKNNLSQPTDFDEVCPDGGCNIPCDTKLGCGTHRCPSKCHQLYDHSKMLCEENMSCLCDLRGHKQSFKCHQGPPKSCRKCDQIEKADKKKRQEEYEAQQRRDSELQEHLRELAEIDAEIAREVEARQATRLARDRADALRQRRMDLESIRQQALIQADPISNSSGPANPPTSPSNSDFLTDSPSRNEWQRQKDMEGANNDGIDSIMEMVGLEDVKKQVLEIKAKVDISIRQGASIASERFNVVLLGNPGTGKTTIARQYAKFLVTVGALPGPSFIETTGSRLANEGVDGIKKQIEDLLKVGGGAIFVDEAYQLASTHNHGGPVLDFLLAEMENNIGSIVFMFAGYNKEMEAFFEHNPGLKSRVPYRLQFSDYEDHELMTILEGLIFKAFRGRMKVQDGIRGLYGRIAIRRLGRRRGRNGFGNARDLQTAFAAVRGRQASRIEKERAEGKTPDDFLLVAQDLIGPDPSKAILQSEAWSKLQSLIGLKAVKESITSLIHAIEENFQRELQEKEPLTFSLNRVFLGSPGTGKTTVAKLYGKVLADLGLLSNGEVVLKTPADFIGAYLGESEKKTKNILTNSIGKVLIIDEAYMLYGGGGNSAGNQSNQFKTTVIDTIVAEVQSVPGDDQCVLLLGYKDQMVEMFQNVNEGLARRFRIEDPFNFEDFSTSELMDILNKKLKEQDLGATDAAKKIVIEQLNRSRNRPNFGNAGEVENMIGAAKVRSVARRAAIPLPQRPIHIIFEPQDFCPDFDRSANASSNLAKLFEDIVGCQDIISRLGEYQQIAVVSKARGVDPREQIPTNFVFIGPPGTGKTTIARKMGQVYYDMGILASAEVIECSASDLVGEYVGHTGPKTKKLFEKALGKVLFIDEAYRLGEGRFAQEAVDELVGLLTHESFKSKVIVILAGYEGDMKQLMSVNTGLASRFPDWIPFSNMDPDHCLNVVLKELRRKGVKADELLDQSSDVYRDMTATITELSQLPDWGNARDMMNLAKELISLAFLTNDEKQDSLSLSGNQIVACTKKMLADKQARSNIRPKSRHTLPAMPEQDLAPSAQPPPPIQTAQNAKKAASPAAPPPKPPPPKPSNLRHNIQRDPGVSDDVWRELQDAKQLIEAQEKRTQETIKRLQREIEKEAKREREQKPREKAAADLRAKQQEQQRLQAQEAKAQRKLREMGVCVAGFQWHKIGNSGYRCAGGSHYVSSAQLGL</sequence>
<feature type="domain" description="AAA+ ATPase" evidence="6">
    <location>
        <begin position="475"/>
        <end position="813"/>
    </location>
</feature>
<dbReference type="Gene3D" id="1.10.8.60">
    <property type="match status" value="2"/>
</dbReference>
<dbReference type="FunFam" id="1.10.8.60:FF:000160">
    <property type="entry name" value="WGS project CABT00000000 data, contig 2.55"/>
    <property type="match status" value="1"/>
</dbReference>
<dbReference type="InterPro" id="IPR003593">
    <property type="entry name" value="AAA+_ATPase"/>
</dbReference>
<feature type="compositionally biased region" description="Basic and acidic residues" evidence="5">
    <location>
        <begin position="2197"/>
        <end position="2221"/>
    </location>
</feature>
<dbReference type="InterPro" id="IPR041627">
    <property type="entry name" value="AAA_lid_6"/>
</dbReference>
<feature type="region of interest" description="Disordered" evidence="5">
    <location>
        <begin position="2091"/>
        <end position="2160"/>
    </location>
</feature>
<dbReference type="OrthoDB" id="2423195at2759"/>
<dbReference type="PANTHER" id="PTHR43392:SF2">
    <property type="entry name" value="AAA-TYPE ATPASE FAMILY PROTEIN _ ANKYRIN REPEAT FAMILY PROTEIN"/>
    <property type="match status" value="1"/>
</dbReference>
<keyword evidence="4" id="KW-0175">Coiled coil</keyword>
<feature type="compositionally biased region" description="Polar residues" evidence="5">
    <location>
        <begin position="1241"/>
        <end position="1254"/>
    </location>
</feature>
<evidence type="ECO:0000313" key="7">
    <source>
        <dbReference type="EMBL" id="EDR14108.1"/>
    </source>
</evidence>
<keyword evidence="2" id="KW-0547">Nucleotide-binding</keyword>
<accession>B0CUK4</accession>
<feature type="domain" description="AAA+ ATPase" evidence="6">
    <location>
        <begin position="1584"/>
        <end position="1732"/>
    </location>
</feature>
<organism evidence="8">
    <name type="scientific">Laccaria bicolor (strain S238N-H82 / ATCC MYA-4686)</name>
    <name type="common">Bicoloured deceiver</name>
    <name type="synonym">Laccaria laccata var. bicolor</name>
    <dbReference type="NCBI Taxonomy" id="486041"/>
    <lineage>
        <taxon>Eukaryota</taxon>
        <taxon>Fungi</taxon>
        <taxon>Dikarya</taxon>
        <taxon>Basidiomycota</taxon>
        <taxon>Agaricomycotina</taxon>
        <taxon>Agaricomycetes</taxon>
        <taxon>Agaricomycetidae</taxon>
        <taxon>Agaricales</taxon>
        <taxon>Agaricineae</taxon>
        <taxon>Hydnangiaceae</taxon>
        <taxon>Laccaria</taxon>
    </lineage>
</organism>
<dbReference type="CDD" id="cd00009">
    <property type="entry name" value="AAA"/>
    <property type="match status" value="2"/>
</dbReference>
<name>B0CUK4_LACBS</name>
<dbReference type="STRING" id="486041.B0CUK4"/>
<feature type="coiled-coil region" evidence="4">
    <location>
        <begin position="570"/>
        <end position="597"/>
    </location>
</feature>
<dbReference type="InterPro" id="IPR027417">
    <property type="entry name" value="P-loop_NTPase"/>
</dbReference>
<dbReference type="InterPro" id="IPR047187">
    <property type="entry name" value="SF1_C_Upf1"/>
</dbReference>
<dbReference type="InterPro" id="IPR000641">
    <property type="entry name" value="CbxX/CfxQ"/>
</dbReference>
<dbReference type="CDD" id="cd18808">
    <property type="entry name" value="SF1_C_Upf1"/>
    <property type="match status" value="1"/>
</dbReference>
<feature type="domain" description="AAA+ ATPase" evidence="6">
    <location>
        <begin position="1306"/>
        <end position="1441"/>
    </location>
</feature>
<evidence type="ECO:0000256" key="3">
    <source>
        <dbReference type="ARBA" id="ARBA00022840"/>
    </source>
</evidence>
<dbReference type="FunFam" id="3.40.50.300:FF:000216">
    <property type="entry name" value="Type VII secretion ATPase EccA"/>
    <property type="match status" value="3"/>
</dbReference>
<dbReference type="RefSeq" id="XP_001874667.1">
    <property type="nucleotide sequence ID" value="XM_001874632.1"/>
</dbReference>
<dbReference type="HOGENOM" id="CLU_001133_0_0_1"/>
<dbReference type="Pfam" id="PF13086">
    <property type="entry name" value="AAA_11"/>
    <property type="match status" value="1"/>
</dbReference>
<dbReference type="KEGG" id="lbc:LACBIDRAFT_182401"/>
<dbReference type="FunFam" id="3.40.50.300:FF:001660">
    <property type="entry name" value="NF-X1 finger and helicase protein, putative"/>
    <property type="match status" value="1"/>
</dbReference>
<dbReference type="InterPro" id="IPR050773">
    <property type="entry name" value="CbxX/CfxQ_RuBisCO_ESX"/>
</dbReference>
<dbReference type="EMBL" id="DS547092">
    <property type="protein sequence ID" value="EDR14108.1"/>
    <property type="molecule type" value="Genomic_DNA"/>
</dbReference>
<feature type="compositionally biased region" description="Pro residues" evidence="5">
    <location>
        <begin position="2138"/>
        <end position="2149"/>
    </location>
</feature>
<feature type="compositionally biased region" description="Polar residues" evidence="5">
    <location>
        <begin position="1224"/>
        <end position="1234"/>
    </location>
</feature>
<dbReference type="InterPro" id="IPR041677">
    <property type="entry name" value="DNA2/NAM7_AAA_11"/>
</dbReference>
<dbReference type="GO" id="GO:0004386">
    <property type="term" value="F:helicase activity"/>
    <property type="evidence" value="ECO:0007669"/>
    <property type="project" value="InterPro"/>
</dbReference>
<dbReference type="GO" id="GO:0016887">
    <property type="term" value="F:ATP hydrolysis activity"/>
    <property type="evidence" value="ECO:0007669"/>
    <property type="project" value="InterPro"/>
</dbReference>